<dbReference type="PANTHER" id="PTHR31949">
    <property type="entry name" value="GASTRIC MUCIN-LIKE PROTEIN"/>
    <property type="match status" value="1"/>
</dbReference>
<dbReference type="PANTHER" id="PTHR31949:SF15">
    <property type="entry name" value="ENDOCHITINASE A-LIKE ISOFORM X1"/>
    <property type="match status" value="1"/>
</dbReference>
<gene>
    <name evidence="3" type="primary">LOC107430842</name>
</gene>
<organism evidence="2 3">
    <name type="scientific">Ziziphus jujuba</name>
    <name type="common">Chinese jujube</name>
    <name type="synonym">Ziziphus sativa</name>
    <dbReference type="NCBI Taxonomy" id="326968"/>
    <lineage>
        <taxon>Eukaryota</taxon>
        <taxon>Viridiplantae</taxon>
        <taxon>Streptophyta</taxon>
        <taxon>Embryophyta</taxon>
        <taxon>Tracheophyta</taxon>
        <taxon>Spermatophyta</taxon>
        <taxon>Magnoliopsida</taxon>
        <taxon>eudicotyledons</taxon>
        <taxon>Gunneridae</taxon>
        <taxon>Pentapetalae</taxon>
        <taxon>rosids</taxon>
        <taxon>fabids</taxon>
        <taxon>Rosales</taxon>
        <taxon>Rhamnaceae</taxon>
        <taxon>Paliureae</taxon>
        <taxon>Ziziphus</taxon>
    </lineage>
</organism>
<feature type="region of interest" description="Disordered" evidence="1">
    <location>
        <begin position="488"/>
        <end position="547"/>
    </location>
</feature>
<keyword evidence="2" id="KW-1185">Reference proteome</keyword>
<feature type="compositionally biased region" description="Low complexity" evidence="1">
    <location>
        <begin position="41"/>
        <end position="57"/>
    </location>
</feature>
<proteinExistence type="predicted"/>
<dbReference type="GeneID" id="107430842"/>
<evidence type="ECO:0000313" key="2">
    <source>
        <dbReference type="Proteomes" id="UP001652623"/>
    </source>
</evidence>
<feature type="region of interest" description="Disordered" evidence="1">
    <location>
        <begin position="417"/>
        <end position="448"/>
    </location>
</feature>
<dbReference type="RefSeq" id="XP_048320037.2">
    <property type="nucleotide sequence ID" value="XM_048464080.2"/>
</dbReference>
<feature type="compositionally biased region" description="Polar residues" evidence="1">
    <location>
        <begin position="283"/>
        <end position="306"/>
    </location>
</feature>
<feature type="region of interest" description="Disordered" evidence="1">
    <location>
        <begin position="152"/>
        <end position="398"/>
    </location>
</feature>
<feature type="compositionally biased region" description="Low complexity" evidence="1">
    <location>
        <begin position="198"/>
        <end position="249"/>
    </location>
</feature>
<evidence type="ECO:0000313" key="3">
    <source>
        <dbReference type="RefSeq" id="XP_048320037.2"/>
    </source>
</evidence>
<accession>A0ABM3I3S4</accession>
<evidence type="ECO:0000256" key="1">
    <source>
        <dbReference type="SAM" id="MobiDB-lite"/>
    </source>
</evidence>
<dbReference type="Proteomes" id="UP001652623">
    <property type="component" value="Chromosome 6"/>
</dbReference>
<feature type="compositionally biased region" description="Polar residues" evidence="1">
    <location>
        <begin position="362"/>
        <end position="391"/>
    </location>
</feature>
<feature type="region of interest" description="Disordered" evidence="1">
    <location>
        <begin position="41"/>
        <end position="65"/>
    </location>
</feature>
<feature type="compositionally biased region" description="Polar residues" evidence="1">
    <location>
        <begin position="250"/>
        <end position="274"/>
    </location>
</feature>
<protein>
    <submittedName>
        <fullName evidence="3">Uncharacterized protein LOC107430842 isoform X1</fullName>
    </submittedName>
</protein>
<reference evidence="3" key="1">
    <citation type="submission" date="2025-08" db="UniProtKB">
        <authorList>
            <consortium name="RefSeq"/>
        </authorList>
    </citation>
    <scope>IDENTIFICATION</scope>
    <source>
        <tissue evidence="3">Seedling</tissue>
    </source>
</reference>
<name>A0ABM3I3S4_ZIZJJ</name>
<feature type="compositionally biased region" description="Polar residues" evidence="1">
    <location>
        <begin position="533"/>
        <end position="547"/>
    </location>
</feature>
<feature type="compositionally biased region" description="Low complexity" evidence="1">
    <location>
        <begin position="501"/>
        <end position="519"/>
    </location>
</feature>
<feature type="compositionally biased region" description="Low complexity" evidence="1">
    <location>
        <begin position="433"/>
        <end position="446"/>
    </location>
</feature>
<sequence length="547" mass="58483">MQTSIQNWGRERNLVKVTNEKDDELALFLEMRRREKENNLLLLPGNNNNNNNNNNSNSDELDASLIDSNNNGNSIISKSFSSMPLQRKTRADEFLNSENDKSDYDWLLTPPATPLFPSSEMDAQKTITTQNEGPPVRPTALRSRLANIQLEPASKSNIASKHPTLPSILNSSSIGNKKPSPSGGTKTAPRRSATPTGRSTLPSTTKSSRSSTPSSRATLLSTKPVAPPVRSSTPTRSSARSSTPTARPSVSASKPTARSATPTRQQSNPSSLPSVSGPAARSASASKVRPTSSKNPVPSRGSSPTVKSRPWKPSEMPGFSLDAPPNLRTTVPERPASASRGRPGVPSFRSSSAAIGSDTRPRQQSCSPSRGRTTHANASTNGISISAMSKSRYSDSDKVSPLLVGTKMVERVVNMRKLAPPKQDDRHSMHNNSTGKSLSSDSSGFGRTLSKKSLDMAMRHMDIRRSMQGNLQTRVTNIPASSVYSIRSAPTKSKTTSIADSPLATSSSASSEPSVNNTSVCIDGIENEDIELGSQQEVSSSFSGQGR</sequence>
<feature type="compositionally biased region" description="Polar residues" evidence="1">
    <location>
        <begin position="488"/>
        <end position="499"/>
    </location>
</feature>